<proteinExistence type="predicted"/>
<gene>
    <name evidence="1" type="ORF">N8T08_009295</name>
</gene>
<sequence length="556" mass="62817">MESDDSGVMAAPAWKKRIPPAAIAASPRCDKFKRKCVFFEAPKDQVTQRLESLEGEVQHLNGQLKELGEALHSQRLQASHENVRTSSPPQLAPTSAAMAALDTTTKYIPIFDPGYDTFTSVRSRSSILLNAICTIGSRVERSGPQMSDLLHAELKRWINVIIQNEKMSCLESVQALLVVACYSAERALLLSFATRMALDLGLNEAFEELTHKLAMKEVEEPPDVPGLREEERILMGKSRTWFGLLVLEHIFRVDGGKPPGIRMTGNARRCRMLLRHPSSTVLDLRLFSQVELNVIRVNINDTLGASQTLNRTDIADFVHDAKGDIDIWFDDWLRIIENTTPADQEKPYLLAALRVQKCWSEMMLHCKALRSIGVENVATMSPVERNILLMAKASARKHLRLISAEPDFYLAKLKYAMDFVWAKCAFCFLLLLKLSRLLPERKEEHQELLDHGTRLLDELAQSGPNSDTTGNENVYLRILRLSIEKYGRTVLENEMGAVGDRTAAEATPFWELFDAQADLQSFVPEQFVTEWDFPGLNLFYFPTAWQDFFGDFSLAV</sequence>
<comment type="caution">
    <text evidence="1">The sequence shown here is derived from an EMBL/GenBank/DDBJ whole genome shotgun (WGS) entry which is preliminary data.</text>
</comment>
<protein>
    <submittedName>
        <fullName evidence="1">Uncharacterized protein</fullName>
    </submittedName>
</protein>
<reference evidence="1 2" key="1">
    <citation type="journal article" date="2023" name="ACS Omega">
        <title>Identification of the Neoaspergillic Acid Biosynthesis Gene Cluster by Establishing an In Vitro CRISPR-Ribonucleoprotein Genetic System in Aspergillus melleus.</title>
        <authorList>
            <person name="Yuan B."/>
            <person name="Grau M.F."/>
            <person name="Murata R.M."/>
            <person name="Torok T."/>
            <person name="Venkateswaran K."/>
            <person name="Stajich J.E."/>
            <person name="Wang C.C.C."/>
        </authorList>
    </citation>
    <scope>NUCLEOTIDE SEQUENCE [LARGE SCALE GENOMIC DNA]</scope>
    <source>
        <strain evidence="1 2">IMV 1140</strain>
    </source>
</reference>
<accession>A0ACC3AU85</accession>
<organism evidence="1 2">
    <name type="scientific">Aspergillus melleus</name>
    <dbReference type="NCBI Taxonomy" id="138277"/>
    <lineage>
        <taxon>Eukaryota</taxon>
        <taxon>Fungi</taxon>
        <taxon>Dikarya</taxon>
        <taxon>Ascomycota</taxon>
        <taxon>Pezizomycotina</taxon>
        <taxon>Eurotiomycetes</taxon>
        <taxon>Eurotiomycetidae</taxon>
        <taxon>Eurotiales</taxon>
        <taxon>Aspergillaceae</taxon>
        <taxon>Aspergillus</taxon>
        <taxon>Aspergillus subgen. Circumdati</taxon>
    </lineage>
</organism>
<name>A0ACC3AU85_9EURO</name>
<keyword evidence="2" id="KW-1185">Reference proteome</keyword>
<evidence type="ECO:0000313" key="2">
    <source>
        <dbReference type="Proteomes" id="UP001177260"/>
    </source>
</evidence>
<evidence type="ECO:0000313" key="1">
    <source>
        <dbReference type="EMBL" id="KAK1141256.1"/>
    </source>
</evidence>
<dbReference type="EMBL" id="JAOPJF010000067">
    <property type="protein sequence ID" value="KAK1141256.1"/>
    <property type="molecule type" value="Genomic_DNA"/>
</dbReference>
<dbReference type="Proteomes" id="UP001177260">
    <property type="component" value="Unassembled WGS sequence"/>
</dbReference>